<reference evidence="1" key="1">
    <citation type="submission" date="2018-05" db="EMBL/GenBank/DDBJ databases">
        <authorList>
            <person name="Lanie J.A."/>
            <person name="Ng W.-L."/>
            <person name="Kazmierczak K.M."/>
            <person name="Andrzejewski T.M."/>
            <person name="Davidsen T.M."/>
            <person name="Wayne K.J."/>
            <person name="Tettelin H."/>
            <person name="Glass J.I."/>
            <person name="Rusch D."/>
            <person name="Podicherti R."/>
            <person name="Tsui H.-C.T."/>
            <person name="Winkler M.E."/>
        </authorList>
    </citation>
    <scope>NUCLEOTIDE SEQUENCE</scope>
</reference>
<dbReference type="EMBL" id="UINC01017489">
    <property type="protein sequence ID" value="SVA72564.1"/>
    <property type="molecule type" value="Genomic_DNA"/>
</dbReference>
<dbReference type="AlphaFoldDB" id="A0A381Y6C5"/>
<sequence>MGLHQNKLTIFWVTFVCCWSLESCAEPETSEEMVTSGPTTTLGSENIGDGSNGLVDKYFYDFDDAINATFFMYGGSRFDYTYDKYRQIFNDDPPPMTMANFPDHLLNVSPDSTHFLTRYPIDTLVIGGDTVTSEIGKIVPDSAQLFSSQFKNLESIEWDLDAEPSLQRYRLRNSDWVQADTMLYYSDTFDVVAYWAVLDTPLIQEGILFVDSSEWRDTSYSFIKDDPIVFINNFEFERTQLSDDSLIFRINTDCNDNNAWDGAEEGETDYNGDGDNWDVLVESIDNVDYNNDGDMEDILYEFVDRGNGLLDPAEVYHDIDGNGEFDLNEPYEDRNCNDRWDDTETDDVGNGMFDDTEQYTLVDVDGDGTEEKQLYLIGEVPNNLLVNWNNPEDPVVMLTVELGDNLTDRWGNVYSDIIETVNFIDSKRQDIGDIDSMVTLYTRQVVGHITDENRQPDDYYITKTEWTTSNAGDVRRHYNYQIYSQGQHVNQLVYPSYFLPRGFYWSPNQIQNGFWHKEYLENEILYYTFNGLLRDGEQVDTVYYDTTDIAIYYIEKTFQVEKSQVTLPAAQVKASDNGDGTWTCYRNDSVVSDADNCPSADTTFSDCFKITHLLNMTMMGSGVEYGQRSLTWLAKDHGIVRSELFLRWTEHPLDESLSSVFGTPDSLGQVWVGYSRLDLAEIDIERSGNVFRQLISPPQIVHLNELGVLPDFDFEPYKLSNQSGLQTIDFRELTP</sequence>
<name>A0A381Y6C5_9ZZZZ</name>
<organism evidence="1">
    <name type="scientific">marine metagenome</name>
    <dbReference type="NCBI Taxonomy" id="408172"/>
    <lineage>
        <taxon>unclassified sequences</taxon>
        <taxon>metagenomes</taxon>
        <taxon>ecological metagenomes</taxon>
    </lineage>
</organism>
<accession>A0A381Y6C5</accession>
<protein>
    <submittedName>
        <fullName evidence="1">Uncharacterized protein</fullName>
    </submittedName>
</protein>
<evidence type="ECO:0000313" key="1">
    <source>
        <dbReference type="EMBL" id="SVA72564.1"/>
    </source>
</evidence>
<gene>
    <name evidence="1" type="ORF">METZ01_LOCUS125418</name>
</gene>
<proteinExistence type="predicted"/>